<name>A0A2V3PVA9_9BACT</name>
<dbReference type="InterPro" id="IPR036721">
    <property type="entry name" value="RCK_C_sf"/>
</dbReference>
<dbReference type="InterPro" id="IPR038770">
    <property type="entry name" value="Na+/solute_symporter_sf"/>
</dbReference>
<dbReference type="GO" id="GO:0006813">
    <property type="term" value="P:potassium ion transport"/>
    <property type="evidence" value="ECO:0007669"/>
    <property type="project" value="UniProtKB-KW"/>
</dbReference>
<accession>A0A2V3PVA9</accession>
<feature type="domain" description="RCK C-terminal" evidence="11">
    <location>
        <begin position="413"/>
        <end position="496"/>
    </location>
</feature>
<comment type="subcellular location">
    <subcellularLocation>
        <location evidence="1">Cell membrane</location>
        <topology evidence="1">Multi-pass membrane protein</topology>
    </subcellularLocation>
</comment>
<dbReference type="GO" id="GO:0015297">
    <property type="term" value="F:antiporter activity"/>
    <property type="evidence" value="ECO:0007669"/>
    <property type="project" value="UniProtKB-KW"/>
</dbReference>
<evidence type="ECO:0000256" key="2">
    <source>
        <dbReference type="ARBA" id="ARBA00022448"/>
    </source>
</evidence>
<feature type="transmembrane region" description="Helical" evidence="10">
    <location>
        <begin position="372"/>
        <end position="392"/>
    </location>
</feature>
<evidence type="ECO:0000259" key="11">
    <source>
        <dbReference type="PROSITE" id="PS51202"/>
    </source>
</evidence>
<dbReference type="NCBIfam" id="NF003716">
    <property type="entry name" value="PRK05326.1-3"/>
    <property type="match status" value="1"/>
</dbReference>
<evidence type="ECO:0000256" key="7">
    <source>
        <dbReference type="ARBA" id="ARBA00022989"/>
    </source>
</evidence>
<evidence type="ECO:0000256" key="8">
    <source>
        <dbReference type="ARBA" id="ARBA00023065"/>
    </source>
</evidence>
<dbReference type="SUPFAM" id="SSF116726">
    <property type="entry name" value="TrkA C-terminal domain-like"/>
    <property type="match status" value="1"/>
</dbReference>
<dbReference type="AlphaFoldDB" id="A0A2V3PVA9"/>
<keyword evidence="3" id="KW-0050">Antiport</keyword>
<sequence length="502" mass="55024">MDHIMLETVLLILSVLLFISIVVGRIGGRLGIPVLVLFLAVGMIFGSDGVGIIFDNLYLAEAIGTVALCIILFSGGLNTKFKEIKPIIGQSIMLATVGVVVTAALTGLFAWWLCGELLPSVGISLLTAVLLASVMSSTDSAAVFAILGSKNVQLKHNLRPTLEFESGSNDPMAYMLTITLIGLIKAGGEPNILMIVLSIIMQILVGATVGYFVGRFAVYVLNRIKIGNEVYYPIIVLTFCIFIFSFTHFVNGNGYLAVYIGGLIIGNSKFVTKRTTFKMFDAISWLSQILMFLTLGLLVNPTELLPIAVPALLIGLFMMFVARPVSVFISMLPFRKVGFKDKIFVSWVGLRGAVPIIFAIFPLTAGVPHAQFIFNIVFFITLLSILLQGTFLTQMAKWLGLLGPIKVRRRHDDFDMDLPEEIGSLSIEIEVTEHAVKDGNRLMNMPLPDDALVVMVKRNDKYFVPKGKTELHVGDKLLVMMNSEETLTQTYQNMGLSGGYHK</sequence>
<feature type="transmembrane region" description="Helical" evidence="10">
    <location>
        <begin position="59"/>
        <end position="79"/>
    </location>
</feature>
<keyword evidence="5" id="KW-0630">Potassium</keyword>
<keyword evidence="4" id="KW-1003">Cell membrane</keyword>
<keyword evidence="7 10" id="KW-1133">Transmembrane helix</keyword>
<dbReference type="NCBIfam" id="NF003715">
    <property type="entry name" value="PRK05326.1-2"/>
    <property type="match status" value="1"/>
</dbReference>
<dbReference type="Pfam" id="PF00999">
    <property type="entry name" value="Na_H_Exchanger"/>
    <property type="match status" value="1"/>
</dbReference>
<protein>
    <submittedName>
        <fullName evidence="12">Cell volume regulation protein A</fullName>
    </submittedName>
</protein>
<evidence type="ECO:0000313" key="13">
    <source>
        <dbReference type="Proteomes" id="UP000247973"/>
    </source>
</evidence>
<keyword evidence="6 10" id="KW-0812">Transmembrane</keyword>
<dbReference type="InterPro" id="IPR006037">
    <property type="entry name" value="RCK_C"/>
</dbReference>
<evidence type="ECO:0000256" key="10">
    <source>
        <dbReference type="SAM" id="Phobius"/>
    </source>
</evidence>
<evidence type="ECO:0000256" key="4">
    <source>
        <dbReference type="ARBA" id="ARBA00022475"/>
    </source>
</evidence>
<evidence type="ECO:0000313" key="12">
    <source>
        <dbReference type="EMBL" id="PXV68836.1"/>
    </source>
</evidence>
<dbReference type="PANTHER" id="PTHR32507:SF7">
    <property type="entry name" value="K(+)_H(+) ANTIPORTER NHAP2"/>
    <property type="match status" value="1"/>
</dbReference>
<feature type="transmembrane region" description="Helical" evidence="10">
    <location>
        <begin position="304"/>
        <end position="322"/>
    </location>
</feature>
<feature type="transmembrane region" description="Helical" evidence="10">
    <location>
        <begin position="6"/>
        <end position="23"/>
    </location>
</feature>
<feature type="transmembrane region" description="Helical" evidence="10">
    <location>
        <begin position="30"/>
        <end position="53"/>
    </location>
</feature>
<dbReference type="EMBL" id="QICL01000001">
    <property type="protein sequence ID" value="PXV68836.1"/>
    <property type="molecule type" value="Genomic_DNA"/>
</dbReference>
<dbReference type="RefSeq" id="WP_245903942.1">
    <property type="nucleotide sequence ID" value="NZ_QICL01000001.1"/>
</dbReference>
<dbReference type="PROSITE" id="PS51202">
    <property type="entry name" value="RCK_C"/>
    <property type="match status" value="1"/>
</dbReference>
<dbReference type="GO" id="GO:1902600">
    <property type="term" value="P:proton transmembrane transport"/>
    <property type="evidence" value="ECO:0007669"/>
    <property type="project" value="InterPro"/>
</dbReference>
<dbReference type="Proteomes" id="UP000247973">
    <property type="component" value="Unassembled WGS sequence"/>
</dbReference>
<keyword evidence="5" id="KW-0633">Potassium transport</keyword>
<gene>
    <name evidence="12" type="ORF">CLV62_101100</name>
</gene>
<reference evidence="12 13" key="1">
    <citation type="submission" date="2018-03" db="EMBL/GenBank/DDBJ databases">
        <title>Genomic Encyclopedia of Archaeal and Bacterial Type Strains, Phase II (KMG-II): from individual species to whole genera.</title>
        <authorList>
            <person name="Goeker M."/>
        </authorList>
    </citation>
    <scope>NUCLEOTIDE SEQUENCE [LARGE SCALE GENOMIC DNA]</scope>
    <source>
        <strain evidence="12 13">DSM 100214</strain>
    </source>
</reference>
<dbReference type="Gene3D" id="1.20.1530.20">
    <property type="match status" value="1"/>
</dbReference>
<feature type="transmembrane region" description="Helical" evidence="10">
    <location>
        <begin position="279"/>
        <end position="298"/>
    </location>
</feature>
<comment type="caution">
    <text evidence="12">The sequence shown here is derived from an EMBL/GenBank/DDBJ whole genome shotgun (WGS) entry which is preliminary data.</text>
</comment>
<feature type="transmembrane region" description="Helical" evidence="10">
    <location>
        <begin position="91"/>
        <end position="113"/>
    </location>
</feature>
<evidence type="ECO:0000256" key="3">
    <source>
        <dbReference type="ARBA" id="ARBA00022449"/>
    </source>
</evidence>
<keyword evidence="8" id="KW-0406">Ion transport</keyword>
<dbReference type="Gene3D" id="3.30.70.1450">
    <property type="entry name" value="Regulator of K+ conductance, C-terminal domain"/>
    <property type="match status" value="1"/>
</dbReference>
<organism evidence="12 13">
    <name type="scientific">Dysgonomonas alginatilytica</name>
    <dbReference type="NCBI Taxonomy" id="1605892"/>
    <lineage>
        <taxon>Bacteria</taxon>
        <taxon>Pseudomonadati</taxon>
        <taxon>Bacteroidota</taxon>
        <taxon>Bacteroidia</taxon>
        <taxon>Bacteroidales</taxon>
        <taxon>Dysgonomonadaceae</taxon>
        <taxon>Dysgonomonas</taxon>
    </lineage>
</organism>
<feature type="transmembrane region" description="Helical" evidence="10">
    <location>
        <begin position="256"/>
        <end position="272"/>
    </location>
</feature>
<dbReference type="InterPro" id="IPR006153">
    <property type="entry name" value="Cation/H_exchanger_TM"/>
</dbReference>
<keyword evidence="2" id="KW-0813">Transport</keyword>
<dbReference type="GO" id="GO:0005886">
    <property type="term" value="C:plasma membrane"/>
    <property type="evidence" value="ECO:0007669"/>
    <property type="project" value="UniProtKB-SubCell"/>
</dbReference>
<evidence type="ECO:0000256" key="6">
    <source>
        <dbReference type="ARBA" id="ARBA00022692"/>
    </source>
</evidence>
<dbReference type="PANTHER" id="PTHR32507">
    <property type="entry name" value="NA(+)/H(+) ANTIPORTER 1"/>
    <property type="match status" value="1"/>
</dbReference>
<dbReference type="GO" id="GO:0008324">
    <property type="term" value="F:monoatomic cation transmembrane transporter activity"/>
    <property type="evidence" value="ECO:0007669"/>
    <property type="project" value="InterPro"/>
</dbReference>
<feature type="transmembrane region" description="Helical" evidence="10">
    <location>
        <begin position="192"/>
        <end position="218"/>
    </location>
</feature>
<proteinExistence type="predicted"/>
<evidence type="ECO:0000256" key="9">
    <source>
        <dbReference type="ARBA" id="ARBA00023136"/>
    </source>
</evidence>
<keyword evidence="13" id="KW-1185">Reference proteome</keyword>
<evidence type="ECO:0000256" key="5">
    <source>
        <dbReference type="ARBA" id="ARBA00022538"/>
    </source>
</evidence>
<feature type="transmembrane region" description="Helical" evidence="10">
    <location>
        <begin position="230"/>
        <end position="250"/>
    </location>
</feature>
<dbReference type="Pfam" id="PF02080">
    <property type="entry name" value="TrkA_C"/>
    <property type="match status" value="1"/>
</dbReference>
<evidence type="ECO:0000256" key="1">
    <source>
        <dbReference type="ARBA" id="ARBA00004651"/>
    </source>
</evidence>
<keyword evidence="9 10" id="KW-0472">Membrane</keyword>
<feature type="transmembrane region" description="Helical" evidence="10">
    <location>
        <begin position="343"/>
        <end position="366"/>
    </location>
</feature>